<dbReference type="GO" id="GO:0055085">
    <property type="term" value="P:transmembrane transport"/>
    <property type="evidence" value="ECO:0007669"/>
    <property type="project" value="InterPro"/>
</dbReference>
<proteinExistence type="inferred from homology"/>
<feature type="transmembrane region" description="Helical" evidence="7">
    <location>
        <begin position="138"/>
        <end position="159"/>
    </location>
</feature>
<name>A0AB94ISV7_9BACI</name>
<dbReference type="EMBL" id="ALAN01000026">
    <property type="protein sequence ID" value="ETI70159.1"/>
    <property type="molecule type" value="Genomic_DNA"/>
</dbReference>
<evidence type="ECO:0000256" key="2">
    <source>
        <dbReference type="ARBA" id="ARBA00022448"/>
    </source>
</evidence>
<dbReference type="Pfam" id="PF00528">
    <property type="entry name" value="BPD_transp_1"/>
    <property type="match status" value="1"/>
</dbReference>
<evidence type="ECO:0000256" key="7">
    <source>
        <dbReference type="RuleBase" id="RU363032"/>
    </source>
</evidence>
<evidence type="ECO:0000256" key="6">
    <source>
        <dbReference type="ARBA" id="ARBA00023136"/>
    </source>
</evidence>
<keyword evidence="5 7" id="KW-1133">Transmembrane helix</keyword>
<evidence type="ECO:0000313" key="9">
    <source>
        <dbReference type="EMBL" id="ETI70159.1"/>
    </source>
</evidence>
<keyword evidence="3" id="KW-1003">Cell membrane</keyword>
<dbReference type="Proteomes" id="UP000018877">
    <property type="component" value="Unassembled WGS sequence"/>
</dbReference>
<reference evidence="9 10" key="1">
    <citation type="journal article" date="2014" name="Environ. Microbiol.">
        <title>The nitrate-ammonifying and nosZ-carrying bacterium Bacillus vireti is a potent source and sink for nitric and nitrous oxide under high nitrate conditions.</title>
        <authorList>
            <person name="Mania D."/>
            <person name="Heylen K."/>
            <person name="van Spanning R.J."/>
            <person name="Frostegard A."/>
        </authorList>
    </citation>
    <scope>NUCLEOTIDE SEQUENCE [LARGE SCALE GENOMIC DNA]</scope>
    <source>
        <strain evidence="9 10">LMG 21834</strain>
    </source>
</reference>
<comment type="subcellular location">
    <subcellularLocation>
        <location evidence="1 7">Cell membrane</location>
        <topology evidence="1 7">Multi-pass membrane protein</topology>
    </subcellularLocation>
</comment>
<dbReference type="PROSITE" id="PS50928">
    <property type="entry name" value="ABC_TM1"/>
    <property type="match status" value="1"/>
</dbReference>
<feature type="transmembrane region" description="Helical" evidence="7">
    <location>
        <begin position="105"/>
        <end position="132"/>
    </location>
</feature>
<dbReference type="InterPro" id="IPR000515">
    <property type="entry name" value="MetI-like"/>
</dbReference>
<evidence type="ECO:0000256" key="1">
    <source>
        <dbReference type="ARBA" id="ARBA00004651"/>
    </source>
</evidence>
<evidence type="ECO:0000313" key="10">
    <source>
        <dbReference type="Proteomes" id="UP000018877"/>
    </source>
</evidence>
<protein>
    <submittedName>
        <fullName evidence="9">Binding-protein-dependent transport system inner membrane protein</fullName>
    </submittedName>
</protein>
<comment type="similarity">
    <text evidence="7">Belongs to the binding-protein-dependent transport system permease family.</text>
</comment>
<keyword evidence="6 7" id="KW-0472">Membrane</keyword>
<sequence length="280" mass="31385">MKKKRMSQGVLYVLLMLVTAAFAMPLVWTLTSSLKSEKDILHYPPKWIPESLTFENYAVVLEKFSFLHWMVNSLIIAIISTFFVLIFNSLAAYALARLDFKGRGLLFALIVSMLFIPIQIDIIPLFLFFSYIHLTDTYWALILPTMANVTGVYLLRQFFASIPKEIEESARIDGCNDFRIWLQIILPLSKPVLSAVAIITFVSSWNNFLWPLIATNTDNSKTLPVGMAQFMSAHAGASGSAPEYGMTLAASVMAILPTLIVFFILQKHFVRAITSSGVKG</sequence>
<dbReference type="InterPro" id="IPR035906">
    <property type="entry name" value="MetI-like_sf"/>
</dbReference>
<keyword evidence="2 7" id="KW-0813">Transport</keyword>
<evidence type="ECO:0000256" key="4">
    <source>
        <dbReference type="ARBA" id="ARBA00022692"/>
    </source>
</evidence>
<evidence type="ECO:0000259" key="8">
    <source>
        <dbReference type="PROSITE" id="PS50928"/>
    </source>
</evidence>
<gene>
    <name evidence="9" type="ORF">BAVI_03699</name>
</gene>
<organism evidence="9 10">
    <name type="scientific">Neobacillus vireti LMG 21834</name>
    <dbReference type="NCBI Taxonomy" id="1131730"/>
    <lineage>
        <taxon>Bacteria</taxon>
        <taxon>Bacillati</taxon>
        <taxon>Bacillota</taxon>
        <taxon>Bacilli</taxon>
        <taxon>Bacillales</taxon>
        <taxon>Bacillaceae</taxon>
        <taxon>Neobacillus</taxon>
    </lineage>
</organism>
<dbReference type="PANTHER" id="PTHR43744">
    <property type="entry name" value="ABC TRANSPORTER PERMEASE PROTEIN MG189-RELATED-RELATED"/>
    <property type="match status" value="1"/>
</dbReference>
<dbReference type="GO" id="GO:0005886">
    <property type="term" value="C:plasma membrane"/>
    <property type="evidence" value="ECO:0007669"/>
    <property type="project" value="UniProtKB-SubCell"/>
</dbReference>
<evidence type="ECO:0000256" key="3">
    <source>
        <dbReference type="ARBA" id="ARBA00022475"/>
    </source>
</evidence>
<dbReference type="SUPFAM" id="SSF161098">
    <property type="entry name" value="MetI-like"/>
    <property type="match status" value="1"/>
</dbReference>
<feature type="transmembrane region" description="Helical" evidence="7">
    <location>
        <begin position="69"/>
        <end position="93"/>
    </location>
</feature>
<dbReference type="CDD" id="cd06261">
    <property type="entry name" value="TM_PBP2"/>
    <property type="match status" value="1"/>
</dbReference>
<feature type="domain" description="ABC transmembrane type-1" evidence="8">
    <location>
        <begin position="70"/>
        <end position="265"/>
    </location>
</feature>
<dbReference type="AlphaFoldDB" id="A0AB94ISV7"/>
<comment type="caution">
    <text evidence="9">The sequence shown here is derived from an EMBL/GenBank/DDBJ whole genome shotgun (WGS) entry which is preliminary data.</text>
</comment>
<feature type="transmembrane region" description="Helical" evidence="7">
    <location>
        <begin position="180"/>
        <end position="202"/>
    </location>
</feature>
<feature type="transmembrane region" description="Helical" evidence="7">
    <location>
        <begin position="244"/>
        <end position="265"/>
    </location>
</feature>
<keyword evidence="10" id="KW-1185">Reference proteome</keyword>
<dbReference type="Gene3D" id="1.10.3720.10">
    <property type="entry name" value="MetI-like"/>
    <property type="match status" value="1"/>
</dbReference>
<accession>A0AB94ISV7</accession>
<dbReference type="PANTHER" id="PTHR43744:SF8">
    <property type="entry name" value="SN-GLYCEROL-3-PHOSPHATE TRANSPORT SYSTEM PERMEASE PROTEIN UGPE"/>
    <property type="match status" value="1"/>
</dbReference>
<dbReference type="RefSeq" id="WP_024026956.1">
    <property type="nucleotide sequence ID" value="NZ_ALAN01000026.1"/>
</dbReference>
<keyword evidence="4 7" id="KW-0812">Transmembrane</keyword>
<evidence type="ECO:0000256" key="5">
    <source>
        <dbReference type="ARBA" id="ARBA00022989"/>
    </source>
</evidence>